<dbReference type="InterPro" id="IPR013022">
    <property type="entry name" value="Xyl_isomerase-like_TIM-brl"/>
</dbReference>
<dbReference type="KEGG" id="mou:OU421_11040"/>
<feature type="domain" description="Xylose isomerase-like TIM barrel" evidence="1">
    <location>
        <begin position="45"/>
        <end position="234"/>
    </location>
</feature>
<sequence length="238" mass="26293">MTGISTSCLHERSLEEALEILSGMTDFVEIIDDGPHYCQSPEVPERYSFRYSLHAPSRGVNVASTLEPIRRASVEVVSEALTIAGELNANVVIHPGYCAWAGGKVSSLRALRHSLDEIAAVADDTGVTFFVENMPKWPYFFFSTPEDYQYFDNCNICLDTGHAFMTGTLDSFLSLPFEHCHIHDNDGTEDSHSPVGSGGIDWDTVLGTLAERKVEPVLEVRSVEAVRESLATLKRFGF</sequence>
<name>A0A9X9T7Q6_METOG</name>
<reference evidence="2" key="1">
    <citation type="submission" date="2022-11" db="EMBL/GenBank/DDBJ databases">
        <title>Complete genome sequence of Methanogenium organophilum DSM 3596.</title>
        <authorList>
            <person name="Chen S.-C."/>
            <person name="Lai S.-J."/>
            <person name="You Y.-T."/>
        </authorList>
    </citation>
    <scope>NUCLEOTIDE SEQUENCE</scope>
    <source>
        <strain evidence="2">DSM 3596</strain>
    </source>
</reference>
<dbReference type="AlphaFoldDB" id="A0A9X9T7Q6"/>
<dbReference type="PANTHER" id="PTHR12110:SF21">
    <property type="entry name" value="XYLOSE ISOMERASE-LIKE TIM BARREL DOMAIN-CONTAINING PROTEIN"/>
    <property type="match status" value="1"/>
</dbReference>
<dbReference type="Pfam" id="PF01261">
    <property type="entry name" value="AP_endonuc_2"/>
    <property type="match status" value="1"/>
</dbReference>
<dbReference type="RefSeq" id="WP_268186146.1">
    <property type="nucleotide sequence ID" value="NZ_CP113361.1"/>
</dbReference>
<dbReference type="InterPro" id="IPR050312">
    <property type="entry name" value="IolE/XylAMocC-like"/>
</dbReference>
<gene>
    <name evidence="2" type="ORF">OU421_11040</name>
</gene>
<dbReference type="InterPro" id="IPR036237">
    <property type="entry name" value="Xyl_isomerase-like_sf"/>
</dbReference>
<organism evidence="2 3">
    <name type="scientific">Methanogenium organophilum</name>
    <dbReference type="NCBI Taxonomy" id="2199"/>
    <lineage>
        <taxon>Archaea</taxon>
        <taxon>Methanobacteriati</taxon>
        <taxon>Methanobacteriota</taxon>
        <taxon>Stenosarchaea group</taxon>
        <taxon>Methanomicrobia</taxon>
        <taxon>Methanomicrobiales</taxon>
        <taxon>Methanomicrobiaceae</taxon>
        <taxon>Methanogenium</taxon>
    </lineage>
</organism>
<accession>A0A9X9T7Q6</accession>
<keyword evidence="3" id="KW-1185">Reference proteome</keyword>
<evidence type="ECO:0000313" key="2">
    <source>
        <dbReference type="EMBL" id="WAI00940.1"/>
    </source>
</evidence>
<protein>
    <submittedName>
        <fullName evidence="2">Sugar phosphate isomerase/epimerase</fullName>
    </submittedName>
</protein>
<dbReference type="Proteomes" id="UP001163096">
    <property type="component" value="Chromosome"/>
</dbReference>
<dbReference type="EMBL" id="CP113361">
    <property type="protein sequence ID" value="WAI00940.1"/>
    <property type="molecule type" value="Genomic_DNA"/>
</dbReference>
<dbReference type="PANTHER" id="PTHR12110">
    <property type="entry name" value="HYDROXYPYRUVATE ISOMERASE"/>
    <property type="match status" value="1"/>
</dbReference>
<evidence type="ECO:0000259" key="1">
    <source>
        <dbReference type="Pfam" id="PF01261"/>
    </source>
</evidence>
<keyword evidence="2" id="KW-0413">Isomerase</keyword>
<proteinExistence type="predicted"/>
<evidence type="ECO:0000313" key="3">
    <source>
        <dbReference type="Proteomes" id="UP001163096"/>
    </source>
</evidence>
<dbReference type="GO" id="GO:0016853">
    <property type="term" value="F:isomerase activity"/>
    <property type="evidence" value="ECO:0007669"/>
    <property type="project" value="UniProtKB-KW"/>
</dbReference>
<dbReference type="SUPFAM" id="SSF51658">
    <property type="entry name" value="Xylose isomerase-like"/>
    <property type="match status" value="1"/>
</dbReference>
<dbReference type="GeneID" id="76835644"/>
<dbReference type="Gene3D" id="3.20.20.150">
    <property type="entry name" value="Divalent-metal-dependent TIM barrel enzymes"/>
    <property type="match status" value="1"/>
</dbReference>